<name>A0A6J4VMQ2_9BACT</name>
<evidence type="ECO:0000313" key="2">
    <source>
        <dbReference type="EMBL" id="CAA9582848.1"/>
    </source>
</evidence>
<accession>A0A6J4VMQ2</accession>
<dbReference type="AlphaFoldDB" id="A0A6J4VMQ2"/>
<feature type="non-terminal residue" evidence="2">
    <location>
        <position position="1"/>
    </location>
</feature>
<protein>
    <submittedName>
        <fullName evidence="2">Uncharacterized protein</fullName>
    </submittedName>
</protein>
<evidence type="ECO:0000256" key="1">
    <source>
        <dbReference type="SAM" id="MobiDB-lite"/>
    </source>
</evidence>
<organism evidence="2">
    <name type="scientific">uncultured Thermomicrobiales bacterium</name>
    <dbReference type="NCBI Taxonomy" id="1645740"/>
    <lineage>
        <taxon>Bacteria</taxon>
        <taxon>Pseudomonadati</taxon>
        <taxon>Thermomicrobiota</taxon>
        <taxon>Thermomicrobia</taxon>
        <taxon>Thermomicrobiales</taxon>
        <taxon>environmental samples</taxon>
    </lineage>
</organism>
<dbReference type="EMBL" id="CADCWF010000357">
    <property type="protein sequence ID" value="CAA9582848.1"/>
    <property type="molecule type" value="Genomic_DNA"/>
</dbReference>
<feature type="region of interest" description="Disordered" evidence="1">
    <location>
        <begin position="1"/>
        <end position="26"/>
    </location>
</feature>
<feature type="non-terminal residue" evidence="2">
    <location>
        <position position="78"/>
    </location>
</feature>
<sequence>VRVRAVPPRSISKYRRAGEPEAAPSRADEVRLRALRTWGRSRLVPSPPVGGRWCDHSRHRAGSRRRGGDGVSALFLVV</sequence>
<gene>
    <name evidence="2" type="ORF">AVDCRST_MAG59-5028</name>
</gene>
<reference evidence="2" key="1">
    <citation type="submission" date="2020-02" db="EMBL/GenBank/DDBJ databases">
        <authorList>
            <person name="Meier V. D."/>
        </authorList>
    </citation>
    <scope>NUCLEOTIDE SEQUENCE</scope>
    <source>
        <strain evidence="2">AVDCRST_MAG59</strain>
    </source>
</reference>
<proteinExistence type="predicted"/>